<protein>
    <submittedName>
        <fullName evidence="1">Uncharacterized protein</fullName>
    </submittedName>
</protein>
<dbReference type="Proteomes" id="UP000054212">
    <property type="component" value="Unassembled WGS sequence"/>
</dbReference>
<evidence type="ECO:0000313" key="1">
    <source>
        <dbReference type="EMBL" id="KRO44548.1"/>
    </source>
</evidence>
<evidence type="ECO:0000313" key="2">
    <source>
        <dbReference type="Proteomes" id="UP000054212"/>
    </source>
</evidence>
<name>A0A0R2Q366_9ACTN</name>
<gene>
    <name evidence="1" type="ORF">ABR61_00085</name>
</gene>
<dbReference type="AlphaFoldDB" id="A0A0R2Q366"/>
<reference evidence="1 2" key="1">
    <citation type="submission" date="2015-10" db="EMBL/GenBank/DDBJ databases">
        <title>Metagenome-Assembled Genomes uncover a global brackish microbiome.</title>
        <authorList>
            <person name="Hugerth L.W."/>
            <person name="Larsson J."/>
            <person name="Alneberg J."/>
            <person name="Lindh M.V."/>
            <person name="Legrand C."/>
            <person name="Pinhassi J."/>
            <person name="Andersson A.F."/>
        </authorList>
    </citation>
    <scope>NUCLEOTIDE SEQUENCE [LARGE SCALE GENOMIC DNA]</scope>
    <source>
        <strain evidence="1">BACL2 MAG-120813-bin23</strain>
    </source>
</reference>
<dbReference type="EMBL" id="LIAT01000135">
    <property type="protein sequence ID" value="KRO44548.1"/>
    <property type="molecule type" value="Genomic_DNA"/>
</dbReference>
<comment type="caution">
    <text evidence="1">The sequence shown here is derived from an EMBL/GenBank/DDBJ whole genome shotgun (WGS) entry which is preliminary data.</text>
</comment>
<sequence length="72" mass="8068">MAKAARGSSGKVLNKSDWERLISQLHGCSELSQLKAWSAYAASFNMPEVKRNELLSIYKSHRESLSRKSEVA</sequence>
<proteinExistence type="predicted"/>
<accession>A0A0R2Q366</accession>
<organism evidence="1 2">
    <name type="scientific">Actinobacteria bacterium BACL2 MAG-120813-bin23</name>
    <dbReference type="NCBI Taxonomy" id="1655569"/>
    <lineage>
        <taxon>Bacteria</taxon>
        <taxon>Bacillati</taxon>
        <taxon>Actinomycetota</taxon>
        <taxon>Actinomycetes</taxon>
        <taxon>Actinomycetes incertae sedis</taxon>
        <taxon>ac1 cluster</taxon>
    </lineage>
</organism>